<dbReference type="InterPro" id="IPR050111">
    <property type="entry name" value="C-type_lectin/snaclec_domain"/>
</dbReference>
<dbReference type="PROSITE" id="PS50041">
    <property type="entry name" value="C_TYPE_LECTIN_2"/>
    <property type="match status" value="2"/>
</dbReference>
<dbReference type="Gene3D" id="3.10.100.10">
    <property type="entry name" value="Mannose-Binding Protein A, subunit A"/>
    <property type="match status" value="2"/>
</dbReference>
<dbReference type="AlphaFoldDB" id="A0AAF3EID8"/>
<dbReference type="PANTHER" id="PTHR22803">
    <property type="entry name" value="MANNOSE, PHOSPHOLIPASE, LECTIN RECEPTOR RELATED"/>
    <property type="match status" value="1"/>
</dbReference>
<dbReference type="CDD" id="cd00037">
    <property type="entry name" value="CLECT"/>
    <property type="match status" value="1"/>
</dbReference>
<accession>A0AAF3EID8</accession>
<evidence type="ECO:0000259" key="2">
    <source>
        <dbReference type="PROSITE" id="PS50041"/>
    </source>
</evidence>
<feature type="domain" description="C-type lectin" evidence="2">
    <location>
        <begin position="31"/>
        <end position="166"/>
    </location>
</feature>
<dbReference type="InterPro" id="IPR001304">
    <property type="entry name" value="C-type_lectin-like"/>
</dbReference>
<dbReference type="Proteomes" id="UP000887575">
    <property type="component" value="Unassembled WGS sequence"/>
</dbReference>
<evidence type="ECO:0000256" key="1">
    <source>
        <dbReference type="SAM" id="SignalP"/>
    </source>
</evidence>
<feature type="signal peptide" evidence="1">
    <location>
        <begin position="1"/>
        <end position="19"/>
    </location>
</feature>
<proteinExistence type="predicted"/>
<feature type="chain" id="PRO_5042259001" description="C-type lectin domain-containing protein" evidence="1">
    <location>
        <begin position="20"/>
        <end position="360"/>
    </location>
</feature>
<keyword evidence="1" id="KW-0732">Signal</keyword>
<evidence type="ECO:0000313" key="3">
    <source>
        <dbReference type="Proteomes" id="UP000887575"/>
    </source>
</evidence>
<reference evidence="4" key="1">
    <citation type="submission" date="2024-02" db="UniProtKB">
        <authorList>
            <consortium name="WormBaseParasite"/>
        </authorList>
    </citation>
    <scope>IDENTIFICATION</scope>
</reference>
<keyword evidence="3" id="KW-1185">Reference proteome</keyword>
<dbReference type="InterPro" id="IPR016187">
    <property type="entry name" value="CTDL_fold"/>
</dbReference>
<sequence length="360" mass="39219">MGKLLVIAVLLSAISLAQGQDCPPNSFYVDEYGACIHPDNDASPMGYAELYCQAFGGHLLSINSSFINSMFAGIQLTSLTQKRGFLGLRKAANATYLWSDGTPNDFAQWAPGEPSRGDCVSLDSNDKQWRSNWNTGEPRYDCGSIEKKTAKWTSVDCTTTLPFMCNIPAILNGGCTTSAPPETTQGTPPTMSPLTCNPPSSQDLYSCYNGWQYFPTTDSSYLVGFNYSYTPAEAYCQNQNAHLASVHSASESMFIGDLCCTTDCRHRSFGDYAGGFIVGAKKQNQNWVWSDGTPFDYQPAICPETQGSILWILSDNCGDCKGPGDWDYTDTDDAFGVPASIHDTEAVDGRDLPDKVHPKN</sequence>
<protein>
    <recommendedName>
        <fullName evidence="2">C-type lectin domain-containing protein</fullName>
    </recommendedName>
</protein>
<organism evidence="3 4">
    <name type="scientific">Mesorhabditis belari</name>
    <dbReference type="NCBI Taxonomy" id="2138241"/>
    <lineage>
        <taxon>Eukaryota</taxon>
        <taxon>Metazoa</taxon>
        <taxon>Ecdysozoa</taxon>
        <taxon>Nematoda</taxon>
        <taxon>Chromadorea</taxon>
        <taxon>Rhabditida</taxon>
        <taxon>Rhabditina</taxon>
        <taxon>Rhabditomorpha</taxon>
        <taxon>Rhabditoidea</taxon>
        <taxon>Rhabditidae</taxon>
        <taxon>Mesorhabditinae</taxon>
        <taxon>Mesorhabditis</taxon>
    </lineage>
</organism>
<evidence type="ECO:0000313" key="4">
    <source>
        <dbReference type="WBParaSite" id="MBELARI_LOCUS13716"/>
    </source>
</evidence>
<dbReference type="InterPro" id="IPR016186">
    <property type="entry name" value="C-type_lectin-like/link_sf"/>
</dbReference>
<dbReference type="Pfam" id="PF00059">
    <property type="entry name" value="Lectin_C"/>
    <property type="match status" value="2"/>
</dbReference>
<feature type="domain" description="C-type lectin" evidence="2">
    <location>
        <begin position="208"/>
        <end position="327"/>
    </location>
</feature>
<dbReference type="SMART" id="SM00034">
    <property type="entry name" value="CLECT"/>
    <property type="match status" value="2"/>
</dbReference>
<name>A0AAF3EID8_9BILA</name>
<dbReference type="SUPFAM" id="SSF56436">
    <property type="entry name" value="C-type lectin-like"/>
    <property type="match status" value="2"/>
</dbReference>
<dbReference type="WBParaSite" id="MBELARI_LOCUS13716">
    <property type="protein sequence ID" value="MBELARI_LOCUS13716"/>
    <property type="gene ID" value="MBELARI_LOCUS13716"/>
</dbReference>